<name>A0A0A2LDC5_PENIT</name>
<dbReference type="Proteomes" id="UP000030104">
    <property type="component" value="Unassembled WGS sequence"/>
</dbReference>
<evidence type="ECO:0000313" key="2">
    <source>
        <dbReference type="EMBL" id="KGO77198.1"/>
    </source>
</evidence>
<evidence type="ECO:0000313" key="3">
    <source>
        <dbReference type="Proteomes" id="UP000030104"/>
    </source>
</evidence>
<sequence length="102" mass="11818">MGPLELFVLSSSSIFNHASLAVPHPRPEQSPSFTSPFDQSSPSRDTIHCRPHFTSWKVQRPMCPPRGHTDLQPTTEKETREEINEKKKKQKKRNPEERENLK</sequence>
<evidence type="ECO:0000256" key="1">
    <source>
        <dbReference type="SAM" id="MobiDB-lite"/>
    </source>
</evidence>
<feature type="region of interest" description="Disordered" evidence="1">
    <location>
        <begin position="20"/>
        <end position="102"/>
    </location>
</feature>
<reference evidence="2 3" key="1">
    <citation type="journal article" date="2015" name="Mol. Plant Microbe Interact.">
        <title>Genome, transcriptome, and functional analyses of Penicillium expansum provide new insights into secondary metabolism and pathogenicity.</title>
        <authorList>
            <person name="Ballester A.R."/>
            <person name="Marcet-Houben M."/>
            <person name="Levin E."/>
            <person name="Sela N."/>
            <person name="Selma-Lazaro C."/>
            <person name="Carmona L."/>
            <person name="Wisniewski M."/>
            <person name="Droby S."/>
            <person name="Gonzalez-Candelas L."/>
            <person name="Gabaldon T."/>
        </authorList>
    </citation>
    <scope>NUCLEOTIDE SEQUENCE [LARGE SCALE GENOMIC DNA]</scope>
    <source>
        <strain evidence="2 3">PHI-1</strain>
    </source>
</reference>
<dbReference type="OMA" id="DESSHCR"/>
<keyword evidence="3" id="KW-1185">Reference proteome</keyword>
<feature type="compositionally biased region" description="Basic and acidic residues" evidence="1">
    <location>
        <begin position="93"/>
        <end position="102"/>
    </location>
</feature>
<proteinExistence type="predicted"/>
<organism evidence="2 3">
    <name type="scientific">Penicillium italicum</name>
    <name type="common">Blue mold</name>
    <dbReference type="NCBI Taxonomy" id="40296"/>
    <lineage>
        <taxon>Eukaryota</taxon>
        <taxon>Fungi</taxon>
        <taxon>Dikarya</taxon>
        <taxon>Ascomycota</taxon>
        <taxon>Pezizomycotina</taxon>
        <taxon>Eurotiomycetes</taxon>
        <taxon>Eurotiomycetidae</taxon>
        <taxon>Eurotiales</taxon>
        <taxon>Aspergillaceae</taxon>
        <taxon>Penicillium</taxon>
    </lineage>
</organism>
<accession>A0A0A2LDC5</accession>
<dbReference type="EMBL" id="JQGA01000214">
    <property type="protein sequence ID" value="KGO77198.1"/>
    <property type="molecule type" value="Genomic_DNA"/>
</dbReference>
<feature type="compositionally biased region" description="Polar residues" evidence="1">
    <location>
        <begin position="29"/>
        <end position="44"/>
    </location>
</feature>
<dbReference type="HOGENOM" id="CLU_171988_0_0_1"/>
<dbReference type="OrthoDB" id="10459184at2759"/>
<comment type="caution">
    <text evidence="2">The sequence shown here is derived from an EMBL/GenBank/DDBJ whole genome shotgun (WGS) entry which is preliminary data.</text>
</comment>
<feature type="compositionally biased region" description="Basic and acidic residues" evidence="1">
    <location>
        <begin position="75"/>
        <end position="85"/>
    </location>
</feature>
<dbReference type="AlphaFoldDB" id="A0A0A2LDC5"/>
<protein>
    <submittedName>
        <fullName evidence="2">Uncharacterized protein</fullName>
    </submittedName>
</protein>
<gene>
    <name evidence="2" type="ORF">PITC_023220</name>
</gene>